<proteinExistence type="predicted"/>
<accession>A0A532UW90</accession>
<name>A0A532UW90_UNCT6</name>
<dbReference type="Proteomes" id="UP000317778">
    <property type="component" value="Unassembled WGS sequence"/>
</dbReference>
<protein>
    <submittedName>
        <fullName evidence="1">Uncharacterized protein</fullName>
    </submittedName>
</protein>
<dbReference type="Gene3D" id="3.40.1350.20">
    <property type="match status" value="1"/>
</dbReference>
<gene>
    <name evidence="1" type="ORF">CEE36_10390</name>
</gene>
<evidence type="ECO:0000313" key="2">
    <source>
        <dbReference type="Proteomes" id="UP000317778"/>
    </source>
</evidence>
<organism evidence="1 2">
    <name type="scientific">candidate division TA06 bacterium B3_TA06</name>
    <dbReference type="NCBI Taxonomy" id="2012487"/>
    <lineage>
        <taxon>Bacteria</taxon>
        <taxon>Bacteria division TA06</taxon>
    </lineage>
</organism>
<sequence>MKKPCVNLVVATVVFIVYLAGCTRNEPPVIDRFVTDPASDTLVTAGDTVKIICEATDPDGDLLAYEFEADGGTFEGPVDANDILWIAPDHSGIFEIICTVSDGDTLHEVADTITIHVQNYLPMTEGNQWVYEGKDQSGRWALLRLTVVDRKVDEGRIRCYVERYIEGKYPVPVTDTGLVYTIAADSVFIKDPDAAKEYLGFLLPFLVAKSWETGDGGTGRVVGFDSCEVKAGLFEGCVNIKISGGQLERDLWLAPDVGIIVTQLKIDDPLEAELELVEYHLK</sequence>
<dbReference type="EMBL" id="NJBO01000024">
    <property type="protein sequence ID" value="TKJ39169.1"/>
    <property type="molecule type" value="Genomic_DNA"/>
</dbReference>
<comment type="caution">
    <text evidence="1">The sequence shown here is derived from an EMBL/GenBank/DDBJ whole genome shotgun (WGS) entry which is preliminary data.</text>
</comment>
<dbReference type="AlphaFoldDB" id="A0A532UW90"/>
<reference evidence="1 2" key="1">
    <citation type="submission" date="2017-06" db="EMBL/GenBank/DDBJ databases">
        <title>Novel microbial phyla capable of carbon fixation and sulfur reduction in deep-sea sediments.</title>
        <authorList>
            <person name="Huang J."/>
            <person name="Baker B."/>
            <person name="Wang Y."/>
        </authorList>
    </citation>
    <scope>NUCLEOTIDE SEQUENCE [LARGE SCALE GENOMIC DNA]</scope>
    <source>
        <strain evidence="1">B3_TA06</strain>
    </source>
</reference>
<evidence type="ECO:0000313" key="1">
    <source>
        <dbReference type="EMBL" id="TKJ39169.1"/>
    </source>
</evidence>